<gene>
    <name evidence="2" type="ORF">IPOD504_LOCUS7197</name>
</gene>
<evidence type="ECO:0000256" key="1">
    <source>
        <dbReference type="SAM" id="MobiDB-lite"/>
    </source>
</evidence>
<evidence type="ECO:0000313" key="3">
    <source>
        <dbReference type="Proteomes" id="UP000837857"/>
    </source>
</evidence>
<feature type="region of interest" description="Disordered" evidence="1">
    <location>
        <begin position="304"/>
        <end position="350"/>
    </location>
</feature>
<organism evidence="2 3">
    <name type="scientific">Iphiclides podalirius</name>
    <name type="common">scarce swallowtail</name>
    <dbReference type="NCBI Taxonomy" id="110791"/>
    <lineage>
        <taxon>Eukaryota</taxon>
        <taxon>Metazoa</taxon>
        <taxon>Ecdysozoa</taxon>
        <taxon>Arthropoda</taxon>
        <taxon>Hexapoda</taxon>
        <taxon>Insecta</taxon>
        <taxon>Pterygota</taxon>
        <taxon>Neoptera</taxon>
        <taxon>Endopterygota</taxon>
        <taxon>Lepidoptera</taxon>
        <taxon>Glossata</taxon>
        <taxon>Ditrysia</taxon>
        <taxon>Papilionoidea</taxon>
        <taxon>Papilionidae</taxon>
        <taxon>Papilioninae</taxon>
        <taxon>Iphiclides</taxon>
    </lineage>
</organism>
<feature type="compositionally biased region" description="Basic residues" evidence="1">
    <location>
        <begin position="322"/>
        <end position="338"/>
    </location>
</feature>
<feature type="non-terminal residue" evidence="2">
    <location>
        <position position="372"/>
    </location>
</feature>
<proteinExistence type="predicted"/>
<keyword evidence="3" id="KW-1185">Reference proteome</keyword>
<dbReference type="EMBL" id="OW152814">
    <property type="protein sequence ID" value="CAH2050044.1"/>
    <property type="molecule type" value="Genomic_DNA"/>
</dbReference>
<reference evidence="2" key="1">
    <citation type="submission" date="2022-03" db="EMBL/GenBank/DDBJ databases">
        <authorList>
            <person name="Martin H S."/>
        </authorList>
    </citation>
    <scope>NUCLEOTIDE SEQUENCE</scope>
</reference>
<sequence length="372" mass="41409">MSTKSGRHVRACACARVGVRGDRRPQETPFSSTRKDLGCESARCNVYRHRLRRCLLHADGTIRRTMNPRCMYCAFVFERRSFNGCVRSSLPRTRTIGRFYLSHEMWRIVVPLYAVHATADENFSEEKPPRRRFCNNYRKRGSSSKARAVVDVETEARPEAEQIERFERANATRLPFTASPAGQACAGCGRARFHGVRRSRAAPGRGAHLCLPAGECEAARVFRAALAQYGGGDPVTTFAARAQTESRGCLALCSTVIRAQSLARSRERVGDSARRRCGPRAPGEWRCGAAVGCATLESKSERRARGAAAHFSHFRRGDSRARPRQGRSPRLPRTHQPRPRPFPRLNPSGNTKDLIGNCAYKLLGGLVRSISL</sequence>
<accession>A0ABN8I7E8</accession>
<evidence type="ECO:0000313" key="2">
    <source>
        <dbReference type="EMBL" id="CAH2050044.1"/>
    </source>
</evidence>
<dbReference type="Proteomes" id="UP000837857">
    <property type="component" value="Chromosome 2"/>
</dbReference>
<name>A0ABN8I7E8_9NEOP</name>
<protein>
    <submittedName>
        <fullName evidence="2">Uncharacterized protein</fullName>
    </submittedName>
</protein>